<feature type="compositionally biased region" description="Low complexity" evidence="9">
    <location>
        <begin position="1414"/>
        <end position="1430"/>
    </location>
</feature>
<feature type="compositionally biased region" description="Low complexity" evidence="9">
    <location>
        <begin position="1331"/>
        <end position="1348"/>
    </location>
</feature>
<keyword evidence="5" id="KW-0010">Activator</keyword>
<feature type="region of interest" description="Disordered" evidence="9">
    <location>
        <begin position="1020"/>
        <end position="1042"/>
    </location>
</feature>
<evidence type="ECO:0000256" key="3">
    <source>
        <dbReference type="ARBA" id="ARBA00020612"/>
    </source>
</evidence>
<dbReference type="PANTHER" id="PTHR12881:SF10">
    <property type="entry name" value="MEDIATOR OF RNA POLYMERASE II TRANSCRIPTION SUBUNIT 1"/>
    <property type="match status" value="1"/>
</dbReference>
<feature type="compositionally biased region" description="Basic and acidic residues" evidence="9">
    <location>
        <begin position="1966"/>
        <end position="1978"/>
    </location>
</feature>
<feature type="compositionally biased region" description="Polar residues" evidence="9">
    <location>
        <begin position="838"/>
        <end position="853"/>
    </location>
</feature>
<feature type="compositionally biased region" description="Low complexity" evidence="9">
    <location>
        <begin position="1478"/>
        <end position="1494"/>
    </location>
</feature>
<keyword evidence="12" id="KW-1185">Reference proteome</keyword>
<feature type="compositionally biased region" description="Acidic residues" evidence="9">
    <location>
        <begin position="1148"/>
        <end position="1159"/>
    </location>
</feature>
<dbReference type="GO" id="GO:0016592">
    <property type="term" value="C:mediator complex"/>
    <property type="evidence" value="ECO:0007669"/>
    <property type="project" value="InterPro"/>
</dbReference>
<feature type="compositionally biased region" description="Polar residues" evidence="9">
    <location>
        <begin position="1467"/>
        <end position="1477"/>
    </location>
</feature>
<feature type="region of interest" description="Disordered" evidence="9">
    <location>
        <begin position="774"/>
        <end position="871"/>
    </location>
</feature>
<feature type="compositionally biased region" description="Low complexity" evidence="9">
    <location>
        <begin position="1863"/>
        <end position="1880"/>
    </location>
</feature>
<protein>
    <recommendedName>
        <fullName evidence="3">Mediator of RNA polymerase II transcription subunit 1</fullName>
    </recommendedName>
    <alternativeName>
        <fullName evidence="8">Mediator complex subunit 1</fullName>
    </alternativeName>
</protein>
<evidence type="ECO:0000256" key="6">
    <source>
        <dbReference type="ARBA" id="ARBA00023163"/>
    </source>
</evidence>
<feature type="compositionally biased region" description="Polar residues" evidence="9">
    <location>
        <begin position="1399"/>
        <end position="1413"/>
    </location>
</feature>
<feature type="compositionally biased region" description="Basic and acidic residues" evidence="9">
    <location>
        <begin position="1922"/>
        <end position="1942"/>
    </location>
</feature>
<sequence>MTAIQTQPRMSLICFYNIPVATLSKKIILKREKLQTFNVTTNETKKILTTISTAFTIEHQIEHRRTPSKLEVGLQTLEDRNIYICHIGSPWKMSERDELTVPQRRRTNFMVKIIVKYMFYRYKLVSHMCIPGRYVSPEKHDELKKLMMKLKRGGANRNWTDSLKRVSTMSNVCISGSELISFQEKRKLADGLEQAQIEGCIDKLHCAIKVDSQQTLLERLKSIARPLDLTFDEPSNNNKNAVIRSKMFKVDISINAEGSVRDVRITHYQGDPMSCEDMVEALSHGNFEEFSQHLQGLMDIYRIPGDISMKSKAYLALECLENDLNCLAQLQSSIKGVANCIHKSPLGILLPRKGGCPMKLIYFVSPYDLLNKNTKFPHPMTVEAITDHGLGQSVTVSIEEYPMIKQLQSMPLMSVISKDGKSLPKFQALTGVNSVELPASFVLVLPQPIPVAMSLVQSIQSATGLDVVTVGKENSLLNLVLQQSTKGKLSPSNEFFVTLPDQQHVYYMSDVSGNSLDQQAVLVTRIPFTHPTSVAQVLNILRQQLMFNTVVGSCIRPYAKQDLARSVVFELAAMSLQHFTVMFEHPLQDTMVTAEMDLTDITNAKFRVCIGEEGETICSDDAASKVFQRCLSIPVTLRSVIFKVSEELKREPTPEPQPLPMEISPSFPYTEYLPRLSPRIPFSVDSKGMLQMPSYGPVMMNQPIGMKSPPIGGGYSLPPPHIGSMLPPEPPVIEQERPSSNPLLATLLDQDSPEPDLSKANDTPVLSKLLEDTNSNAQSTTSLASSVPHPPQTKSTRGRPPKRPRSQSEATKGKSPKIHSDVDHLSSSFDSDSHHMRQNSLDSDLHSQGSVGSRQHHPSGASTSSTGSTGGTTVIDLTKFANESPMAILEHMSDNYIPKGGGPMSQHPDNTDVFMVSDIHNHFDSGKDHDSQNFPNTFPNTVPKNEARSTSLEGILSGSGEVSRTKDLHSPISRLNSFEGGNPNSSSILNSLMRSNSHKNSVLQRQLSMDSNSSFGLSRSLSFQSDSDTSELRTSNSDLLMDTGGLNTSKSCDNSDILNSSAMVSSKRLSSSNSVLESPTRDVKNSDLRQLLMEGKKERINNIDKDIKIKSEEGKIKMTIPNTGFFTRPNSSELLDITGGKGTKSSEDTFDFNSDDDEMFHDSPNRLSSKAKNSKLYQSKISKSDKYKKKESKSNDSGKRKRDKYEKQEKKYKKKKVSEDNRSSSVEMYSATPVESEDKTSTKLKIFKNNLGISVDNSPKHSPSNREKDKSELSKKLSSKEERRSSTESLSVKKSSSSQKSSKSVQKSSSITMSRADSKLMNKTPTIKLKPIAIPSSASSMAPSRIPPTASSPTAAKSQTGSGTPTSTTIGRIGAVSLATSGNSKTGTMTPPPSVGSVKVSTPTSAKTPPSVNKSIYSSNKTSSLSTSAKSSERKLSQSGSGRVSSSSSKFSNGSTKHSGERKGGSPSVSGSRNTQMSSSKSHNSSSKGQSSTSQAFGKTSITNPANVLSFLTNEKGIASLPRIPKISSATVNSSKTASTTATTVTMVTSISSTSSSAKMMNSTQTTNSNMSTSRTTYSTGSSYSSSNSKSPINSSLKSPLVGNFNNQVKSGNSSQQGPSKPSNPLPLNRPPNIAPNNLGIRSASSGLNFSQSKNLVGGKSPSSSNPNNTINKANPNQGYPNAKPNNSTATSIVILSKSSSSVQSVKSSTTVAPTSILKQPVSTVVTSSVKATPSVSTSHTEPQQRKPNVTSPTFSISNPVCTAVNPASSVTSGGNTPSKSKSRKNSLSAVIDKLTSAKSHVPSNGEGDEKKNKLEHSDSFEDYDSVKNDHMHKMSEAVDGSSFCKKSSELVEKSGAQTKTGSSENESSSVSKGDVSKVSAEGAAQKNSHQGVNKDTKIDDNSRNLFTSILKNATGSFVPENYKDDKENERQNSKCESRSDEPGVVDLCKKVASPKPSPKQNGPTEHLDSAKSTKDIFKVPTPKSVGTDEKDLEDTENLVVRRKQRISTSKPALSPASDASSPENLIIDFPPASPRTLQNRTNSPFCNVDLTTTPDDVKRVNNSSVKVCKVISSPLSKSNQPLQNNTSPNVTSPAADVEIDDELMNAAIMGFND</sequence>
<evidence type="ECO:0000313" key="12">
    <source>
        <dbReference type="Proteomes" id="UP001186944"/>
    </source>
</evidence>
<gene>
    <name evidence="11" type="ORF">FSP39_002003</name>
</gene>
<feature type="compositionally biased region" description="Low complexity" evidence="9">
    <location>
        <begin position="1661"/>
        <end position="1677"/>
    </location>
</feature>
<feature type="compositionally biased region" description="Basic and acidic residues" evidence="9">
    <location>
        <begin position="1893"/>
        <end position="1903"/>
    </location>
</feature>
<accession>A0AA89CDP7</accession>
<feature type="compositionally biased region" description="Low complexity" evidence="9">
    <location>
        <begin position="1551"/>
        <end position="1601"/>
    </location>
</feature>
<feature type="region of interest" description="Disordered" evidence="9">
    <location>
        <begin position="2076"/>
        <end position="2096"/>
    </location>
</feature>
<feature type="compositionally biased region" description="Polar residues" evidence="9">
    <location>
        <begin position="1604"/>
        <end position="1618"/>
    </location>
</feature>
<keyword evidence="7" id="KW-0539">Nucleus</keyword>
<feature type="compositionally biased region" description="Polar residues" evidence="9">
    <location>
        <begin position="1349"/>
        <end position="1359"/>
    </location>
</feature>
<keyword evidence="6" id="KW-0804">Transcription</keyword>
<feature type="compositionally biased region" description="Basic and acidic residues" evidence="9">
    <location>
        <begin position="1808"/>
        <end position="1837"/>
    </location>
</feature>
<dbReference type="GO" id="GO:0045944">
    <property type="term" value="P:positive regulation of transcription by RNA polymerase II"/>
    <property type="evidence" value="ECO:0007669"/>
    <property type="project" value="UniProtKB-ARBA"/>
</dbReference>
<feature type="compositionally biased region" description="Polar residues" evidence="9">
    <location>
        <begin position="774"/>
        <end position="785"/>
    </location>
</feature>
<feature type="compositionally biased region" description="Polar residues" evidence="9">
    <location>
        <begin position="1643"/>
        <end position="1655"/>
    </location>
</feature>
<comment type="caution">
    <text evidence="11">The sequence shown here is derived from an EMBL/GenBank/DDBJ whole genome shotgun (WGS) entry which is preliminary data.</text>
</comment>
<feature type="domain" description="Mediator complex subunit Med1" evidence="10">
    <location>
        <begin position="200"/>
        <end position="556"/>
    </location>
</feature>
<feature type="compositionally biased region" description="Polar residues" evidence="9">
    <location>
        <begin position="2076"/>
        <end position="2093"/>
    </location>
</feature>
<evidence type="ECO:0000256" key="5">
    <source>
        <dbReference type="ARBA" id="ARBA00023159"/>
    </source>
</evidence>
<dbReference type="InterPro" id="IPR019680">
    <property type="entry name" value="Mediator_Med1"/>
</dbReference>
<feature type="compositionally biased region" description="Basic residues" evidence="9">
    <location>
        <begin position="796"/>
        <end position="805"/>
    </location>
</feature>
<evidence type="ECO:0000259" key="10">
    <source>
        <dbReference type="Pfam" id="PF10744"/>
    </source>
</evidence>
<feature type="compositionally biased region" description="Basic and acidic residues" evidence="9">
    <location>
        <begin position="1264"/>
        <end position="1286"/>
    </location>
</feature>
<evidence type="ECO:0000256" key="9">
    <source>
        <dbReference type="SAM" id="MobiDB-lite"/>
    </source>
</evidence>
<evidence type="ECO:0000256" key="4">
    <source>
        <dbReference type="ARBA" id="ARBA00023015"/>
    </source>
</evidence>
<feature type="region of interest" description="Disordered" evidence="9">
    <location>
        <begin position="925"/>
        <end position="948"/>
    </location>
</feature>
<comment type="similarity">
    <text evidence="2">Belongs to the Mediator complex subunit 1 family.</text>
</comment>
<name>A0AA89CDP7_PINIB</name>
<feature type="compositionally biased region" description="Polar residues" evidence="9">
    <location>
        <begin position="1378"/>
        <end position="1389"/>
    </location>
</feature>
<feature type="compositionally biased region" description="Low complexity" evidence="9">
    <location>
        <begin position="1437"/>
        <end position="1457"/>
    </location>
</feature>
<evidence type="ECO:0000313" key="11">
    <source>
        <dbReference type="EMBL" id="KAK3108146.1"/>
    </source>
</evidence>
<dbReference type="Proteomes" id="UP001186944">
    <property type="component" value="Unassembled WGS sequence"/>
</dbReference>
<feature type="region of interest" description="Disordered" evidence="9">
    <location>
        <begin position="1551"/>
        <end position="1686"/>
    </location>
</feature>
<evidence type="ECO:0000256" key="8">
    <source>
        <dbReference type="ARBA" id="ARBA00031254"/>
    </source>
</evidence>
<feature type="compositionally biased region" description="Polar residues" evidence="9">
    <location>
        <begin position="1165"/>
        <end position="1177"/>
    </location>
</feature>
<feature type="region of interest" description="Disordered" evidence="9">
    <location>
        <begin position="1122"/>
        <end position="1500"/>
    </location>
</feature>
<feature type="region of interest" description="Disordered" evidence="9">
    <location>
        <begin position="2005"/>
        <end position="2026"/>
    </location>
</feature>
<keyword evidence="4" id="KW-0805">Transcription regulation</keyword>
<feature type="compositionally biased region" description="Polar residues" evidence="9">
    <location>
        <begin position="932"/>
        <end position="948"/>
    </location>
</feature>
<feature type="compositionally biased region" description="Polar residues" evidence="9">
    <location>
        <begin position="1251"/>
        <end position="1262"/>
    </location>
</feature>
<feature type="compositionally biased region" description="Basic and acidic residues" evidence="9">
    <location>
        <begin position="1192"/>
        <end position="1209"/>
    </location>
</feature>
<feature type="compositionally biased region" description="Pro residues" evidence="9">
    <location>
        <begin position="1622"/>
        <end position="1634"/>
    </location>
</feature>
<feature type="compositionally biased region" description="Low complexity" evidence="9">
    <location>
        <begin position="859"/>
        <end position="871"/>
    </location>
</feature>
<comment type="subcellular location">
    <subcellularLocation>
        <location evidence="1">Nucleus</location>
    </subcellularLocation>
</comment>
<dbReference type="GO" id="GO:0003712">
    <property type="term" value="F:transcription coregulator activity"/>
    <property type="evidence" value="ECO:0007669"/>
    <property type="project" value="InterPro"/>
</dbReference>
<evidence type="ECO:0000256" key="7">
    <source>
        <dbReference type="ARBA" id="ARBA00023242"/>
    </source>
</evidence>
<feature type="compositionally biased region" description="Low complexity" evidence="9">
    <location>
        <begin position="1360"/>
        <end position="1374"/>
    </location>
</feature>
<organism evidence="11 12">
    <name type="scientific">Pinctada imbricata</name>
    <name type="common">Atlantic pearl-oyster</name>
    <name type="synonym">Pinctada martensii</name>
    <dbReference type="NCBI Taxonomy" id="66713"/>
    <lineage>
        <taxon>Eukaryota</taxon>
        <taxon>Metazoa</taxon>
        <taxon>Spiralia</taxon>
        <taxon>Lophotrochozoa</taxon>
        <taxon>Mollusca</taxon>
        <taxon>Bivalvia</taxon>
        <taxon>Autobranchia</taxon>
        <taxon>Pteriomorphia</taxon>
        <taxon>Pterioida</taxon>
        <taxon>Pterioidea</taxon>
        <taxon>Pteriidae</taxon>
        <taxon>Pinctada</taxon>
    </lineage>
</organism>
<feature type="compositionally biased region" description="Polar residues" evidence="9">
    <location>
        <begin position="1311"/>
        <end position="1325"/>
    </location>
</feature>
<feature type="region of interest" description="Disordered" evidence="9">
    <location>
        <begin position="1721"/>
        <end position="1993"/>
    </location>
</feature>
<reference evidence="11" key="1">
    <citation type="submission" date="2019-08" db="EMBL/GenBank/DDBJ databases">
        <title>The improved chromosome-level genome for the pearl oyster Pinctada fucata martensii using PacBio sequencing and Hi-C.</title>
        <authorList>
            <person name="Zheng Z."/>
        </authorList>
    </citation>
    <scope>NUCLEOTIDE SEQUENCE</scope>
    <source>
        <strain evidence="11">ZZ-2019</strain>
        <tissue evidence="11">Adductor muscle</tissue>
    </source>
</reference>
<feature type="compositionally biased region" description="Polar residues" evidence="9">
    <location>
        <begin position="1904"/>
        <end position="1916"/>
    </location>
</feature>
<evidence type="ECO:0000256" key="1">
    <source>
        <dbReference type="ARBA" id="ARBA00004123"/>
    </source>
</evidence>
<proteinExistence type="inferred from homology"/>
<feature type="compositionally biased region" description="Pro residues" evidence="9">
    <location>
        <begin position="717"/>
        <end position="731"/>
    </location>
</feature>
<dbReference type="EMBL" id="VSWD01000001">
    <property type="protein sequence ID" value="KAK3108146.1"/>
    <property type="molecule type" value="Genomic_DNA"/>
</dbReference>
<feature type="region of interest" description="Disordered" evidence="9">
    <location>
        <begin position="709"/>
        <end position="738"/>
    </location>
</feature>
<dbReference type="Pfam" id="PF10744">
    <property type="entry name" value="Med1"/>
    <property type="match status" value="1"/>
</dbReference>
<feature type="compositionally biased region" description="Polar residues" evidence="9">
    <location>
        <begin position="1122"/>
        <end position="1133"/>
    </location>
</feature>
<feature type="compositionally biased region" description="Low complexity" evidence="9">
    <location>
        <begin position="1722"/>
        <end position="1739"/>
    </location>
</feature>
<evidence type="ECO:0000256" key="2">
    <source>
        <dbReference type="ARBA" id="ARBA00006210"/>
    </source>
</evidence>
<feature type="compositionally biased region" description="Low complexity" evidence="9">
    <location>
        <begin position="1287"/>
        <end position="1310"/>
    </location>
</feature>
<feature type="compositionally biased region" description="Polar residues" evidence="9">
    <location>
        <begin position="1740"/>
        <end position="1780"/>
    </location>
</feature>
<feature type="compositionally biased region" description="Low complexity" evidence="9">
    <location>
        <begin position="2010"/>
        <end position="2023"/>
    </location>
</feature>
<dbReference type="PANTHER" id="PTHR12881">
    <property type="entry name" value="MEDIATOR OF RNA POLYMERASE II TRANSCRIPTION SUBUNIT 1"/>
    <property type="match status" value="1"/>
</dbReference>
<dbReference type="InterPro" id="IPR051999">
    <property type="entry name" value="Mediator_complex_subunit_1"/>
</dbReference>